<organism evidence="1 2">
    <name type="scientific">Cardiobacterium valvarum</name>
    <dbReference type="NCBI Taxonomy" id="194702"/>
    <lineage>
        <taxon>Bacteria</taxon>
        <taxon>Pseudomonadati</taxon>
        <taxon>Pseudomonadota</taxon>
        <taxon>Gammaproteobacteria</taxon>
        <taxon>Cardiobacteriales</taxon>
        <taxon>Cardiobacteriaceae</taxon>
        <taxon>Cardiobacterium</taxon>
    </lineage>
</organism>
<evidence type="ECO:0000313" key="1">
    <source>
        <dbReference type="EMBL" id="SUX25448.1"/>
    </source>
</evidence>
<proteinExistence type="predicted"/>
<evidence type="ECO:0000313" key="2">
    <source>
        <dbReference type="Proteomes" id="UP000254572"/>
    </source>
</evidence>
<dbReference type="EMBL" id="UFUW01000001">
    <property type="protein sequence ID" value="SUX25448.1"/>
    <property type="molecule type" value="Genomic_DNA"/>
</dbReference>
<dbReference type="Proteomes" id="UP000254572">
    <property type="component" value="Unassembled WGS sequence"/>
</dbReference>
<name>A0A381EEK7_9GAMM</name>
<dbReference type="AlphaFoldDB" id="A0A381EEK7"/>
<reference evidence="1 2" key="1">
    <citation type="submission" date="2018-06" db="EMBL/GenBank/DDBJ databases">
        <authorList>
            <consortium name="Pathogen Informatics"/>
            <person name="Doyle S."/>
        </authorList>
    </citation>
    <scope>NUCLEOTIDE SEQUENCE [LARGE SCALE GENOMIC DNA]</scope>
    <source>
        <strain evidence="1 2">NCTC13294</strain>
    </source>
</reference>
<sequence length="140" mass="16695">MHDTFISNFVIGIKLNKCNKIFTCLFQKEIEKFLSARDIYDFDIVPFEEQISFSDFCGNKQVEFEYFYKYLLATSREKEKVEVKVKVCISFDKELCSKLCDKTNRYYNCIAIGGVEKIYFLFFKLEEIYHFLYSDDLMGS</sequence>
<gene>
    <name evidence="1" type="ORF">NCTC13294_02434</name>
</gene>
<dbReference type="RefSeq" id="WP_115612519.1">
    <property type="nucleotide sequence ID" value="NZ_JBHLZC010000001.1"/>
</dbReference>
<keyword evidence="2" id="KW-1185">Reference proteome</keyword>
<accession>A0A381EEK7</accession>
<protein>
    <submittedName>
        <fullName evidence="1">Uncharacterized protein</fullName>
    </submittedName>
</protein>